<comment type="caution">
    <text evidence="1">The sequence shown here is derived from an EMBL/GenBank/DDBJ whole genome shotgun (WGS) entry which is preliminary data.</text>
</comment>
<sequence length="56" mass="6412">MDLDFVASVYACMILEYERINEVVPSLYGIINDFKVSFILVNGKSESIFKGSYNIR</sequence>
<evidence type="ECO:0000313" key="2">
    <source>
        <dbReference type="Proteomes" id="UP000789901"/>
    </source>
</evidence>
<protein>
    <submittedName>
        <fullName evidence="1">31894_t:CDS:1</fullName>
    </submittedName>
</protein>
<accession>A0ABM8VXH0</accession>
<proteinExistence type="predicted"/>
<dbReference type="EMBL" id="CAJVQB010000155">
    <property type="protein sequence ID" value="CAG8471292.1"/>
    <property type="molecule type" value="Genomic_DNA"/>
</dbReference>
<keyword evidence="2" id="KW-1185">Reference proteome</keyword>
<dbReference type="Proteomes" id="UP000789901">
    <property type="component" value="Unassembled WGS sequence"/>
</dbReference>
<gene>
    <name evidence="1" type="ORF">GMARGA_LOCUS789</name>
</gene>
<organism evidence="1 2">
    <name type="scientific">Gigaspora margarita</name>
    <dbReference type="NCBI Taxonomy" id="4874"/>
    <lineage>
        <taxon>Eukaryota</taxon>
        <taxon>Fungi</taxon>
        <taxon>Fungi incertae sedis</taxon>
        <taxon>Mucoromycota</taxon>
        <taxon>Glomeromycotina</taxon>
        <taxon>Glomeromycetes</taxon>
        <taxon>Diversisporales</taxon>
        <taxon>Gigasporaceae</taxon>
        <taxon>Gigaspora</taxon>
    </lineage>
</organism>
<name>A0ABM8VXH0_GIGMA</name>
<evidence type="ECO:0000313" key="1">
    <source>
        <dbReference type="EMBL" id="CAG8471292.1"/>
    </source>
</evidence>
<reference evidence="1 2" key="1">
    <citation type="submission" date="2021-06" db="EMBL/GenBank/DDBJ databases">
        <authorList>
            <person name="Kallberg Y."/>
            <person name="Tangrot J."/>
            <person name="Rosling A."/>
        </authorList>
    </citation>
    <scope>NUCLEOTIDE SEQUENCE [LARGE SCALE GENOMIC DNA]</scope>
    <source>
        <strain evidence="1 2">120-4 pot B 10/14</strain>
    </source>
</reference>